<dbReference type="AlphaFoldDB" id="A0A9Q3C8K6"/>
<accession>A0A9Q3C8K6</accession>
<dbReference type="PANTHER" id="PTHR15503:SF22">
    <property type="entry name" value="TRANSPOSON TY3-I GAG POLYPROTEIN"/>
    <property type="match status" value="1"/>
</dbReference>
<comment type="caution">
    <text evidence="2">The sequence shown here is derived from an EMBL/GenBank/DDBJ whole genome shotgun (WGS) entry which is preliminary data.</text>
</comment>
<dbReference type="Gene3D" id="3.30.70.270">
    <property type="match status" value="1"/>
</dbReference>
<proteinExistence type="predicted"/>
<feature type="region of interest" description="Disordered" evidence="1">
    <location>
        <begin position="1"/>
        <end position="56"/>
    </location>
</feature>
<protein>
    <submittedName>
        <fullName evidence="2">Uncharacterized protein</fullName>
    </submittedName>
</protein>
<keyword evidence="3" id="KW-1185">Reference proteome</keyword>
<sequence>MPIQHSPPARQTRSQARAQVVLTPTPRAPLEGTPAVPKLRAQLDRGPTMEGEAPFRKEGRVPRRTNSLSGVVDRFPGLSRSIFKGPGEDVEESDGTEGAPAPVGVSQGTGGPTLAPFHQPLSHQSEPSLLAIMKQMNQIIANLQATSSSESSRPPAFKTPSMKAQNALMGLSPSELEALFSLVNQLFIMLWQTSLKTERSILIDSDATNSFIAKQFVQKFSLTTSELPEKIPFIILDSWLITFHADHKDHYYPSKSFSNDFSSAKSRESLVGDSRTSSLLSSFHIPSLNSHKLLISSRDEVFKQIKDVGEDNSVSSLHLFFGNMDLPPSSYHDLLEKLWNEEEEPEEIETVMEVVPSVYHQYLDLFSKVKAKKLAPHHACDHHIELEGYLPPVGVIYSLSKQDSDTLRAYISEILEKVFIWSRSSSSGAPVPFVKKKDGGLCLCVDYCKLNAVTRKNNYTVPPINQLLTVFNGSSIFS</sequence>
<dbReference type="Gene3D" id="3.10.10.10">
    <property type="entry name" value="HIV Type 1 Reverse Transcriptase, subunit A, domain 1"/>
    <property type="match status" value="1"/>
</dbReference>
<gene>
    <name evidence="2" type="ORF">O181_018183</name>
</gene>
<evidence type="ECO:0000313" key="2">
    <source>
        <dbReference type="EMBL" id="MBW0478468.1"/>
    </source>
</evidence>
<name>A0A9Q3C8K6_9BASI</name>
<feature type="region of interest" description="Disordered" evidence="1">
    <location>
        <begin position="79"/>
        <end position="100"/>
    </location>
</feature>
<organism evidence="2 3">
    <name type="scientific">Austropuccinia psidii MF-1</name>
    <dbReference type="NCBI Taxonomy" id="1389203"/>
    <lineage>
        <taxon>Eukaryota</taxon>
        <taxon>Fungi</taxon>
        <taxon>Dikarya</taxon>
        <taxon>Basidiomycota</taxon>
        <taxon>Pucciniomycotina</taxon>
        <taxon>Pucciniomycetes</taxon>
        <taxon>Pucciniales</taxon>
        <taxon>Sphaerophragmiaceae</taxon>
        <taxon>Austropuccinia</taxon>
    </lineage>
</organism>
<dbReference type="InterPro" id="IPR043128">
    <property type="entry name" value="Rev_trsase/Diguanyl_cyclase"/>
</dbReference>
<dbReference type="InterPro" id="IPR043502">
    <property type="entry name" value="DNA/RNA_pol_sf"/>
</dbReference>
<dbReference type="SUPFAM" id="SSF56672">
    <property type="entry name" value="DNA/RNA polymerases"/>
    <property type="match status" value="1"/>
</dbReference>
<evidence type="ECO:0000256" key="1">
    <source>
        <dbReference type="SAM" id="MobiDB-lite"/>
    </source>
</evidence>
<dbReference type="InterPro" id="IPR032567">
    <property type="entry name" value="RTL1-rel"/>
</dbReference>
<dbReference type="Pfam" id="PF08284">
    <property type="entry name" value="RVP_2"/>
    <property type="match status" value="1"/>
</dbReference>
<reference evidence="2" key="1">
    <citation type="submission" date="2021-03" db="EMBL/GenBank/DDBJ databases">
        <title>Draft genome sequence of rust myrtle Austropuccinia psidii MF-1, a brazilian biotype.</title>
        <authorList>
            <person name="Quecine M.C."/>
            <person name="Pachon D.M.R."/>
            <person name="Bonatelli M.L."/>
            <person name="Correr F.H."/>
            <person name="Franceschini L.M."/>
            <person name="Leite T.F."/>
            <person name="Margarido G.R.A."/>
            <person name="Almeida C.A."/>
            <person name="Ferrarezi J.A."/>
            <person name="Labate C.A."/>
        </authorList>
    </citation>
    <scope>NUCLEOTIDE SEQUENCE</scope>
    <source>
        <strain evidence="2">MF-1</strain>
    </source>
</reference>
<dbReference type="PANTHER" id="PTHR15503">
    <property type="entry name" value="LDOC1 RELATED"/>
    <property type="match status" value="1"/>
</dbReference>
<dbReference type="EMBL" id="AVOT02005201">
    <property type="protein sequence ID" value="MBW0478468.1"/>
    <property type="molecule type" value="Genomic_DNA"/>
</dbReference>
<dbReference type="Proteomes" id="UP000765509">
    <property type="component" value="Unassembled WGS sequence"/>
</dbReference>
<evidence type="ECO:0000313" key="3">
    <source>
        <dbReference type="Proteomes" id="UP000765509"/>
    </source>
</evidence>